<evidence type="ECO:0000313" key="2">
    <source>
        <dbReference type="EMBL" id="PIE63152.1"/>
    </source>
</evidence>
<dbReference type="AlphaFoldDB" id="A0A2G6MT63"/>
<feature type="non-terminal residue" evidence="2">
    <location>
        <position position="157"/>
    </location>
</feature>
<dbReference type="GO" id="GO:0006355">
    <property type="term" value="P:regulation of DNA-templated transcription"/>
    <property type="evidence" value="ECO:0007669"/>
    <property type="project" value="InterPro"/>
</dbReference>
<feature type="domain" description="PAS fold" evidence="1">
    <location>
        <begin position="14"/>
        <end position="60"/>
    </location>
</feature>
<evidence type="ECO:0000313" key="3">
    <source>
        <dbReference type="Proteomes" id="UP000231203"/>
    </source>
</evidence>
<evidence type="ECO:0000259" key="1">
    <source>
        <dbReference type="Pfam" id="PF00989"/>
    </source>
</evidence>
<comment type="caution">
    <text evidence="2">The sequence shown here is derived from an EMBL/GenBank/DDBJ whole genome shotgun (WGS) entry which is preliminary data.</text>
</comment>
<dbReference type="SUPFAM" id="SSF55785">
    <property type="entry name" value="PYP-like sensor domain (PAS domain)"/>
    <property type="match status" value="1"/>
</dbReference>
<organism evidence="2 3">
    <name type="scientific">Desulfobacter postgatei</name>
    <dbReference type="NCBI Taxonomy" id="2293"/>
    <lineage>
        <taxon>Bacteria</taxon>
        <taxon>Pseudomonadati</taxon>
        <taxon>Thermodesulfobacteriota</taxon>
        <taxon>Desulfobacteria</taxon>
        <taxon>Desulfobacterales</taxon>
        <taxon>Desulfobacteraceae</taxon>
        <taxon>Desulfobacter</taxon>
    </lineage>
</organism>
<dbReference type="InterPro" id="IPR013767">
    <property type="entry name" value="PAS_fold"/>
</dbReference>
<dbReference type="Pfam" id="PF00989">
    <property type="entry name" value="PAS"/>
    <property type="match status" value="1"/>
</dbReference>
<accession>A0A2G6MT63</accession>
<gene>
    <name evidence="2" type="ORF">CSA25_01465</name>
</gene>
<dbReference type="InterPro" id="IPR035965">
    <property type="entry name" value="PAS-like_dom_sf"/>
</dbReference>
<dbReference type="Gene3D" id="3.30.450.20">
    <property type="entry name" value="PAS domain"/>
    <property type="match status" value="1"/>
</dbReference>
<dbReference type="EMBL" id="PDTI01000014">
    <property type="protein sequence ID" value="PIE63152.1"/>
    <property type="molecule type" value="Genomic_DNA"/>
</dbReference>
<dbReference type="Proteomes" id="UP000231203">
    <property type="component" value="Unassembled WGS sequence"/>
</dbReference>
<proteinExistence type="predicted"/>
<name>A0A2G6MT63_9BACT</name>
<protein>
    <recommendedName>
        <fullName evidence="1">PAS fold domain-containing protein</fullName>
    </recommendedName>
</protein>
<dbReference type="CDD" id="cd00130">
    <property type="entry name" value="PAS"/>
    <property type="match status" value="1"/>
</dbReference>
<sequence>MKLIERTLALGNLLNFTDTAYIETDRSLRVIAWNPPAQRLFHHSESQALGEYLNNLIGVDKDWLLNCTCTERRTIEIQDGAGDKCCCQIAYTPIMSLASKKLGISMIAVNTDAAADIRPELQFLPKQKIQEICNIAPIGIYHVSLEGKLTMANSEYA</sequence>
<reference evidence="2 3" key="1">
    <citation type="submission" date="2017-10" db="EMBL/GenBank/DDBJ databases">
        <title>Novel microbial diversity and functional potential in the marine mammal oral microbiome.</title>
        <authorList>
            <person name="Dudek N.K."/>
            <person name="Sun C.L."/>
            <person name="Burstein D."/>
            <person name="Kantor R.S."/>
            <person name="Aliaga Goltsman D.S."/>
            <person name="Bik E.M."/>
            <person name="Thomas B.C."/>
            <person name="Banfield J.F."/>
            <person name="Relman D.A."/>
        </authorList>
    </citation>
    <scope>NUCLEOTIDE SEQUENCE [LARGE SCALE GENOMIC DNA]</scope>
    <source>
        <strain evidence="2">DOLJORAL78_47_202</strain>
    </source>
</reference>
<dbReference type="InterPro" id="IPR000014">
    <property type="entry name" value="PAS"/>
</dbReference>